<reference evidence="1 2" key="1">
    <citation type="submission" date="2019-12" db="EMBL/GenBank/DDBJ databases">
        <title>Paraburkholderia acidiphila 7Q-K02 sp. nov and Paraburkholderia acidisoli DHF22 sp. nov., two strains isolated from forest soil.</title>
        <authorList>
            <person name="Gao Z."/>
            <person name="Qiu L."/>
        </authorList>
    </citation>
    <scope>NUCLEOTIDE SEQUENCE [LARGE SCALE GENOMIC DNA]</scope>
    <source>
        <strain evidence="1 2">7Q-K02</strain>
    </source>
</reference>
<name>A0A7Z2G5V0_9BURK</name>
<dbReference type="Gene3D" id="3.30.2310.20">
    <property type="entry name" value="RelE-like"/>
    <property type="match status" value="1"/>
</dbReference>
<organism evidence="1 2">
    <name type="scientific">Paraburkholderia acidiphila</name>
    <dbReference type="NCBI Taxonomy" id="2571747"/>
    <lineage>
        <taxon>Bacteria</taxon>
        <taxon>Pseudomonadati</taxon>
        <taxon>Pseudomonadota</taxon>
        <taxon>Betaproteobacteria</taxon>
        <taxon>Burkholderiales</taxon>
        <taxon>Burkholderiaceae</taxon>
        <taxon>Paraburkholderia</taxon>
    </lineage>
</organism>
<evidence type="ECO:0000313" key="1">
    <source>
        <dbReference type="EMBL" id="QGZ55354.1"/>
    </source>
</evidence>
<dbReference type="AlphaFoldDB" id="A0A7Z2G5V0"/>
<dbReference type="RefSeq" id="WP_158758422.1">
    <property type="nucleotide sequence ID" value="NZ_CP046909.1"/>
</dbReference>
<keyword evidence="2" id="KW-1185">Reference proteome</keyword>
<dbReference type="PANTHER" id="PTHR40266:SF2">
    <property type="entry name" value="TOXIN HIGB-1"/>
    <property type="match status" value="1"/>
</dbReference>
<dbReference type="InterPro" id="IPR035093">
    <property type="entry name" value="RelE/ParE_toxin_dom_sf"/>
</dbReference>
<dbReference type="InterPro" id="IPR007711">
    <property type="entry name" value="HigB-1"/>
</dbReference>
<protein>
    <submittedName>
        <fullName evidence="1">Excinuclease ABC subunit A</fullName>
    </submittedName>
</protein>
<dbReference type="EMBL" id="CP046909">
    <property type="protein sequence ID" value="QGZ55354.1"/>
    <property type="molecule type" value="Genomic_DNA"/>
</dbReference>
<dbReference type="KEGG" id="pacp:FAZ97_10780"/>
<evidence type="ECO:0000313" key="2">
    <source>
        <dbReference type="Proteomes" id="UP000434209"/>
    </source>
</evidence>
<sequence>MTITSFACRDTAALFAGRRVARFVAIETVAMRKLQQVHAAATLAFLRAPPGNRLERLSAELEGWYSIRINGQWRICFHFAGGEASDVRIVDYH</sequence>
<dbReference type="OrthoDB" id="9801102at2"/>
<dbReference type="SUPFAM" id="SSF143011">
    <property type="entry name" value="RelE-like"/>
    <property type="match status" value="1"/>
</dbReference>
<dbReference type="Proteomes" id="UP000434209">
    <property type="component" value="Chromosome 1"/>
</dbReference>
<gene>
    <name evidence="1" type="ORF">FAZ97_10780</name>
</gene>
<dbReference type="Pfam" id="PF05015">
    <property type="entry name" value="HigB-like_toxin"/>
    <property type="match status" value="1"/>
</dbReference>
<proteinExistence type="predicted"/>
<dbReference type="PANTHER" id="PTHR40266">
    <property type="entry name" value="TOXIN HIGB-1"/>
    <property type="match status" value="1"/>
</dbReference>
<accession>A0A7Z2G5V0</accession>